<protein>
    <recommendedName>
        <fullName evidence="2">BIG2 domain-containing protein</fullName>
    </recommendedName>
</protein>
<evidence type="ECO:0000256" key="1">
    <source>
        <dbReference type="SAM" id="MobiDB-lite"/>
    </source>
</evidence>
<reference evidence="3 4" key="1">
    <citation type="submission" date="2019-11" db="EMBL/GenBank/DDBJ databases">
        <title>Whole-genome sequence of a the green, strictly anaerobic photosynthetic bacterium Heliobacillus mobilis DSM 6151.</title>
        <authorList>
            <person name="Kyndt J.A."/>
            <person name="Meyer T.E."/>
        </authorList>
    </citation>
    <scope>NUCLEOTIDE SEQUENCE [LARGE SCALE GENOMIC DNA]</scope>
    <source>
        <strain evidence="3 4">DSM 6151</strain>
    </source>
</reference>
<evidence type="ECO:0000259" key="2">
    <source>
        <dbReference type="SMART" id="SM00635"/>
    </source>
</evidence>
<feature type="domain" description="BIG2" evidence="2">
    <location>
        <begin position="448"/>
        <end position="530"/>
    </location>
</feature>
<comment type="caution">
    <text evidence="3">The sequence shown here is derived from an EMBL/GenBank/DDBJ whole genome shotgun (WGS) entry which is preliminary data.</text>
</comment>
<dbReference type="InterPro" id="IPR008964">
    <property type="entry name" value="Invasin/intimin_cell_adhesion"/>
</dbReference>
<evidence type="ECO:0000313" key="4">
    <source>
        <dbReference type="Proteomes" id="UP000430670"/>
    </source>
</evidence>
<dbReference type="OrthoDB" id="9811934at2"/>
<accession>A0A6I3SMC8</accession>
<organism evidence="3 4">
    <name type="scientific">Heliobacterium mobile</name>
    <name type="common">Heliobacillus mobilis</name>
    <dbReference type="NCBI Taxonomy" id="28064"/>
    <lineage>
        <taxon>Bacteria</taxon>
        <taxon>Bacillati</taxon>
        <taxon>Bacillota</taxon>
        <taxon>Clostridia</taxon>
        <taxon>Eubacteriales</taxon>
        <taxon>Heliobacteriaceae</taxon>
        <taxon>Heliobacterium</taxon>
    </lineage>
</organism>
<dbReference type="InterPro" id="IPR003343">
    <property type="entry name" value="Big_2"/>
</dbReference>
<feature type="region of interest" description="Disordered" evidence="1">
    <location>
        <begin position="46"/>
        <end position="80"/>
    </location>
</feature>
<name>A0A6I3SMC8_HELMO</name>
<dbReference type="InterPro" id="IPR011047">
    <property type="entry name" value="Quinoprotein_ADH-like_sf"/>
</dbReference>
<evidence type="ECO:0000313" key="3">
    <source>
        <dbReference type="EMBL" id="MTV49885.1"/>
    </source>
</evidence>
<dbReference type="SUPFAM" id="SSF50998">
    <property type="entry name" value="Quinoprotein alcohol dehydrogenase-like"/>
    <property type="match status" value="1"/>
</dbReference>
<dbReference type="EMBL" id="WNKU01000016">
    <property type="protein sequence ID" value="MTV49885.1"/>
    <property type="molecule type" value="Genomic_DNA"/>
</dbReference>
<dbReference type="AlphaFoldDB" id="A0A6I3SMC8"/>
<dbReference type="PANTHER" id="PTHR42754:SF1">
    <property type="entry name" value="LIPOPROTEIN"/>
    <property type="match status" value="1"/>
</dbReference>
<dbReference type="PANTHER" id="PTHR42754">
    <property type="entry name" value="ENDOGLUCANASE"/>
    <property type="match status" value="1"/>
</dbReference>
<dbReference type="Pfam" id="PF02368">
    <property type="entry name" value="Big_2"/>
    <property type="match status" value="2"/>
</dbReference>
<dbReference type="RefSeq" id="WP_155476982.1">
    <property type="nucleotide sequence ID" value="NZ_WNKU01000016.1"/>
</dbReference>
<dbReference type="Proteomes" id="UP000430670">
    <property type="component" value="Unassembled WGS sequence"/>
</dbReference>
<keyword evidence="4" id="KW-1185">Reference proteome</keyword>
<dbReference type="SMART" id="SM00635">
    <property type="entry name" value="BID_2"/>
    <property type="match status" value="2"/>
</dbReference>
<sequence length="618" mass="66640">MKKVFTINPSSHDSLRRPGKGKHLLLTSLLTITMLSTTAMSAMATPIKSGPSVDWESTYQRPNGGPRNSGDETHPCIQQTDDGGYIIASSTLSATKDADGDPQNDVYLLKTDAHGNEVWKQLYNTPEYDVAMSVRQTTKDGRPDSPVDGYIITGYTYVNSDVYNQLFLLRTDLQGTQKWIKYFGSEDGLIYDDRGYAVTQSSDGGFLAVGFSNCGPNGDRQVYAVRTDANGELLWEKYYGGPQDDEVFSVSNTEDNGFILGGYTSSFGTGRKDAYLIKLNASGKEEWQEKAFGESEDEILYDVKQTSDLGYIATGTTASPELQSDNWKTYLLKVTAKGDQEWQKAVSQGSYDEGRAVVQTDDGGYVVIGTSYNVNNSGIYTPMFVKTDAAGTPIWETDYSTKGSYYIFSGQQTEDGGFIAAGYPDGYERKIYVVKLKGGETASVESLDLTGAGIEDGKVKLNVGDTLKLTATAEYDDSSNVDVTSSPACRWDSSDARVVTVDKGNVKAVAAGTAKVTATFGGKTKTITVTVAGDHKVSKLKLTPTSKTIKVGDTCRLTVTATYTDKSTENVSEQASWLVKTGNAVIVDKGLVTGETKGKATITATFGGKTVTAKITVK</sequence>
<dbReference type="Gene3D" id="2.60.40.1080">
    <property type="match status" value="2"/>
</dbReference>
<gene>
    <name evidence="3" type="ORF">GJ688_12970</name>
</gene>
<feature type="domain" description="BIG2" evidence="2">
    <location>
        <begin position="536"/>
        <end position="616"/>
    </location>
</feature>
<dbReference type="SUPFAM" id="SSF49373">
    <property type="entry name" value="Invasin/intimin cell-adhesion fragments"/>
    <property type="match status" value="1"/>
</dbReference>
<proteinExistence type="predicted"/>